<protein>
    <recommendedName>
        <fullName evidence="3">Lipoprotein</fullName>
    </recommendedName>
</protein>
<evidence type="ECO:0000313" key="1">
    <source>
        <dbReference type="EMBL" id="MFD1205206.1"/>
    </source>
</evidence>
<dbReference type="RefSeq" id="WP_336823687.1">
    <property type="nucleotide sequence ID" value="NZ_JBHTLT010000042.1"/>
</dbReference>
<dbReference type="Proteomes" id="UP001597231">
    <property type="component" value="Unassembled WGS sequence"/>
</dbReference>
<keyword evidence="2" id="KW-1185">Reference proteome</keyword>
<dbReference type="PROSITE" id="PS51257">
    <property type="entry name" value="PROKAR_LIPOPROTEIN"/>
    <property type="match status" value="1"/>
</dbReference>
<sequence>MKKLFLIFTMAILLFGCSNKGKDTDISKEVNPDQTVDYSTNNSGTLEERINSIMEEQGHPNSEDIFHYEIKGDYIFVLTKNIRKPVEITILKDDSNELKWVFTYETGEATLISPTEKDGPYIMAIQPKDKNVKDVKAFGKPTKQIKITKDYSGVLTEEVNCWIFIADDIGKSPADYEDTEDIEYIK</sequence>
<proteinExistence type="predicted"/>
<organism evidence="1 2">
    <name type="scientific">Sporosarcina contaminans</name>
    <dbReference type="NCBI Taxonomy" id="633403"/>
    <lineage>
        <taxon>Bacteria</taxon>
        <taxon>Bacillati</taxon>
        <taxon>Bacillota</taxon>
        <taxon>Bacilli</taxon>
        <taxon>Bacillales</taxon>
        <taxon>Caryophanaceae</taxon>
        <taxon>Sporosarcina</taxon>
    </lineage>
</organism>
<dbReference type="EMBL" id="JBHTLT010000042">
    <property type="protein sequence ID" value="MFD1205206.1"/>
    <property type="molecule type" value="Genomic_DNA"/>
</dbReference>
<name>A0ABW3TWL0_9BACL</name>
<comment type="caution">
    <text evidence="1">The sequence shown here is derived from an EMBL/GenBank/DDBJ whole genome shotgun (WGS) entry which is preliminary data.</text>
</comment>
<gene>
    <name evidence="1" type="ORF">ACFQ38_08820</name>
</gene>
<reference evidence="2" key="1">
    <citation type="journal article" date="2019" name="Int. J. Syst. Evol. Microbiol.">
        <title>The Global Catalogue of Microorganisms (GCM) 10K type strain sequencing project: providing services to taxonomists for standard genome sequencing and annotation.</title>
        <authorList>
            <consortium name="The Broad Institute Genomics Platform"/>
            <consortium name="The Broad Institute Genome Sequencing Center for Infectious Disease"/>
            <person name="Wu L."/>
            <person name="Ma J."/>
        </authorList>
    </citation>
    <scope>NUCLEOTIDE SEQUENCE [LARGE SCALE GENOMIC DNA]</scope>
    <source>
        <strain evidence="2">CCUG 53915</strain>
    </source>
</reference>
<accession>A0ABW3TWL0</accession>
<evidence type="ECO:0000313" key="2">
    <source>
        <dbReference type="Proteomes" id="UP001597231"/>
    </source>
</evidence>
<evidence type="ECO:0008006" key="3">
    <source>
        <dbReference type="Google" id="ProtNLM"/>
    </source>
</evidence>